<dbReference type="GO" id="GO:0022857">
    <property type="term" value="F:transmembrane transporter activity"/>
    <property type="evidence" value="ECO:0007669"/>
    <property type="project" value="InterPro"/>
</dbReference>
<evidence type="ECO:0000256" key="6">
    <source>
        <dbReference type="SAM" id="Phobius"/>
    </source>
</evidence>
<name>A0A9N9Z9L6_9HYPO</name>
<dbReference type="EMBL" id="CABFOC020000040">
    <property type="protein sequence ID" value="CAH0051506.1"/>
    <property type="molecule type" value="Genomic_DNA"/>
</dbReference>
<feature type="transmembrane region" description="Helical" evidence="6">
    <location>
        <begin position="297"/>
        <end position="320"/>
    </location>
</feature>
<reference evidence="8" key="1">
    <citation type="submission" date="2019-06" db="EMBL/GenBank/DDBJ databases">
        <authorList>
            <person name="Broberg M."/>
        </authorList>
    </citation>
    <scope>NUCLEOTIDE SEQUENCE [LARGE SCALE GENOMIC DNA]</scope>
</reference>
<evidence type="ECO:0008006" key="9">
    <source>
        <dbReference type="Google" id="ProtNLM"/>
    </source>
</evidence>
<accession>A0A9N9Z9L6</accession>
<evidence type="ECO:0000256" key="4">
    <source>
        <dbReference type="ARBA" id="ARBA00022989"/>
    </source>
</evidence>
<reference evidence="7 8" key="2">
    <citation type="submission" date="2021-10" db="EMBL/GenBank/DDBJ databases">
        <authorList>
            <person name="Piombo E."/>
        </authorList>
    </citation>
    <scope>NUCLEOTIDE SEQUENCE [LARGE SCALE GENOMIC DNA]</scope>
</reference>
<organism evidence="7 8">
    <name type="scientific">Clonostachys solani</name>
    <dbReference type="NCBI Taxonomy" id="160281"/>
    <lineage>
        <taxon>Eukaryota</taxon>
        <taxon>Fungi</taxon>
        <taxon>Dikarya</taxon>
        <taxon>Ascomycota</taxon>
        <taxon>Pezizomycotina</taxon>
        <taxon>Sordariomycetes</taxon>
        <taxon>Hypocreomycetidae</taxon>
        <taxon>Hypocreales</taxon>
        <taxon>Bionectriaceae</taxon>
        <taxon>Clonostachys</taxon>
    </lineage>
</organism>
<evidence type="ECO:0000256" key="2">
    <source>
        <dbReference type="ARBA" id="ARBA00022448"/>
    </source>
</evidence>
<feature type="transmembrane region" description="Helical" evidence="6">
    <location>
        <begin position="147"/>
        <end position="166"/>
    </location>
</feature>
<dbReference type="Pfam" id="PF13520">
    <property type="entry name" value="AA_permease_2"/>
    <property type="match status" value="1"/>
</dbReference>
<keyword evidence="3 6" id="KW-0812">Transmembrane</keyword>
<dbReference type="OrthoDB" id="3257095at2759"/>
<dbReference type="PIRSF" id="PIRSF006060">
    <property type="entry name" value="AA_transporter"/>
    <property type="match status" value="1"/>
</dbReference>
<feature type="transmembrane region" description="Helical" evidence="6">
    <location>
        <begin position="255"/>
        <end position="277"/>
    </location>
</feature>
<evidence type="ECO:0000256" key="5">
    <source>
        <dbReference type="ARBA" id="ARBA00023136"/>
    </source>
</evidence>
<feature type="transmembrane region" description="Helical" evidence="6">
    <location>
        <begin position="415"/>
        <end position="438"/>
    </location>
</feature>
<dbReference type="PANTHER" id="PTHR45649">
    <property type="entry name" value="AMINO-ACID PERMEASE BAT1"/>
    <property type="match status" value="1"/>
</dbReference>
<comment type="caution">
    <text evidence="7">The sequence shown here is derived from an EMBL/GenBank/DDBJ whole genome shotgun (WGS) entry which is preliminary data.</text>
</comment>
<protein>
    <recommendedName>
        <fullName evidence="9">Choline transport protein</fullName>
    </recommendedName>
</protein>
<evidence type="ECO:0000313" key="8">
    <source>
        <dbReference type="Proteomes" id="UP000775872"/>
    </source>
</evidence>
<comment type="subcellular location">
    <subcellularLocation>
        <location evidence="1">Membrane</location>
        <topology evidence="1">Multi-pass membrane protein</topology>
    </subcellularLocation>
</comment>
<evidence type="ECO:0000313" key="7">
    <source>
        <dbReference type="EMBL" id="CAH0051506.1"/>
    </source>
</evidence>
<proteinExistence type="predicted"/>
<feature type="transmembrane region" description="Helical" evidence="6">
    <location>
        <begin position="178"/>
        <end position="196"/>
    </location>
</feature>
<keyword evidence="2" id="KW-0813">Transport</keyword>
<gene>
    <name evidence="7" type="ORF">CSOL1703_00014829</name>
</gene>
<keyword evidence="8" id="KW-1185">Reference proteome</keyword>
<feature type="transmembrane region" description="Helical" evidence="6">
    <location>
        <begin position="56"/>
        <end position="75"/>
    </location>
</feature>
<feature type="transmembrane region" description="Helical" evidence="6">
    <location>
        <begin position="381"/>
        <end position="403"/>
    </location>
</feature>
<feature type="transmembrane region" description="Helical" evidence="6">
    <location>
        <begin position="24"/>
        <end position="44"/>
    </location>
</feature>
<evidence type="ECO:0000256" key="1">
    <source>
        <dbReference type="ARBA" id="ARBA00004141"/>
    </source>
</evidence>
<feature type="transmembrane region" description="Helical" evidence="6">
    <location>
        <begin position="355"/>
        <end position="375"/>
    </location>
</feature>
<sequence>MSDPEASDADAPQQRAAPEKEFDAWSAIALGAITTNSAIGLVLTFASTITYGGSMLLFYGFPIISLISLGAATSLGELTSAYPDAGGQYIWVARLAPPKVNRFFSYMTAIFSWAGAVCTGASVCLVGSELILDLVEFFNPQFHPEPWMVFLGYQAINILTLIPSFYGKLLNNVTKGLMLFTALLLAGLLIALFAAAQDRRSAHDFFTVFHNISGWSDGMAVLIGVNSLQWCYCCLDSMVHIADEIPNPERNIPKALIWSIAVGFVTGMICLCAYMFATDDYDTGYSSLSITFQAFSQNQGAAIVIQVLVFVSTIGALWGIHVWQSRLAWTIGYNRGFPFGKYLERISGAPYGTPVYALIFSAFFTALLGCLYLGSSTAFNSLVSASLLFQWLSYSIPVVFLNLRGRSKIPHGEFWFPTLGYAANAMLVMWTGVSLVIYCFPYTLPVEVGNMNYVSAVLCGTTLLSVLCWFGYGRKHFRILELDGSLESIDAVNPSLEAKQEGELKESGRLAVHDI</sequence>
<feature type="transmembrane region" description="Helical" evidence="6">
    <location>
        <begin position="103"/>
        <end position="126"/>
    </location>
</feature>
<evidence type="ECO:0000256" key="3">
    <source>
        <dbReference type="ARBA" id="ARBA00022692"/>
    </source>
</evidence>
<dbReference type="Gene3D" id="1.20.1740.10">
    <property type="entry name" value="Amino acid/polyamine transporter I"/>
    <property type="match status" value="1"/>
</dbReference>
<dbReference type="GO" id="GO:0016020">
    <property type="term" value="C:membrane"/>
    <property type="evidence" value="ECO:0007669"/>
    <property type="project" value="UniProtKB-SubCell"/>
</dbReference>
<dbReference type="AlphaFoldDB" id="A0A9N9Z9L6"/>
<dbReference type="InterPro" id="IPR002293">
    <property type="entry name" value="AA/rel_permease1"/>
</dbReference>
<dbReference type="Proteomes" id="UP000775872">
    <property type="component" value="Unassembled WGS sequence"/>
</dbReference>
<keyword evidence="4 6" id="KW-1133">Transmembrane helix</keyword>
<feature type="transmembrane region" description="Helical" evidence="6">
    <location>
        <begin position="450"/>
        <end position="472"/>
    </location>
</feature>
<keyword evidence="5 6" id="KW-0472">Membrane</keyword>
<dbReference type="PANTHER" id="PTHR45649:SF7">
    <property type="entry name" value="CHOLINE TRANSPORT PROTEIN"/>
    <property type="match status" value="1"/>
</dbReference>